<evidence type="ECO:0000313" key="2">
    <source>
        <dbReference type="EMBL" id="ASJ08360.1"/>
    </source>
</evidence>
<keyword evidence="1" id="KW-1133">Transmembrane helix</keyword>
<protein>
    <submittedName>
        <fullName evidence="2">Uncharacterized protein</fullName>
    </submittedName>
</protein>
<dbReference type="KEGG" id="tsl:A3L11_03575"/>
<reference evidence="2 3" key="1">
    <citation type="submission" date="2016-04" db="EMBL/GenBank/DDBJ databases">
        <title>Complete genome sequence of Thermococcus siculi type strain RG-20.</title>
        <authorList>
            <person name="Oger P.M."/>
        </authorList>
    </citation>
    <scope>NUCLEOTIDE SEQUENCE [LARGE SCALE GENOMIC DNA]</scope>
    <source>
        <strain evidence="2 3">RG-20</strain>
    </source>
</reference>
<evidence type="ECO:0000256" key="1">
    <source>
        <dbReference type="SAM" id="Phobius"/>
    </source>
</evidence>
<name>A0A2Z2MWU6_9EURY</name>
<dbReference type="AlphaFoldDB" id="A0A2Z2MWU6"/>
<dbReference type="OrthoDB" id="102281at2157"/>
<feature type="transmembrane region" description="Helical" evidence="1">
    <location>
        <begin position="6"/>
        <end position="28"/>
    </location>
</feature>
<feature type="transmembrane region" description="Helical" evidence="1">
    <location>
        <begin position="88"/>
        <end position="119"/>
    </location>
</feature>
<feature type="transmembrane region" description="Helical" evidence="1">
    <location>
        <begin position="125"/>
        <end position="144"/>
    </location>
</feature>
<dbReference type="RefSeq" id="WP_088855599.1">
    <property type="nucleotide sequence ID" value="NZ_CP015103.1"/>
</dbReference>
<evidence type="ECO:0000313" key="3">
    <source>
        <dbReference type="Proteomes" id="UP000250125"/>
    </source>
</evidence>
<sequence>MIGLMAALLTGIVLKQWVFALAVIPYLLRLKGRNPALIAFYAYVMVIALTVPGESLYTHSGLVSAVSVSVSTFLLLDEVLRGVKLDRVELIISGILLVSAVYDYAFVAALVGVSIYLAYLRFGRVVYYLLGWFGVSSLALYLLGDTLPDRVAQSFVIIGLGLIFLLLAERKDVEFLEVRLLEEE</sequence>
<accession>A0A2Z2MWU6</accession>
<feature type="transmembrane region" description="Helical" evidence="1">
    <location>
        <begin position="151"/>
        <end position="168"/>
    </location>
</feature>
<feature type="transmembrane region" description="Helical" evidence="1">
    <location>
        <begin position="57"/>
        <end position="76"/>
    </location>
</feature>
<dbReference type="Proteomes" id="UP000250125">
    <property type="component" value="Chromosome"/>
</dbReference>
<dbReference type="EMBL" id="CP015103">
    <property type="protein sequence ID" value="ASJ08360.1"/>
    <property type="molecule type" value="Genomic_DNA"/>
</dbReference>
<feature type="transmembrane region" description="Helical" evidence="1">
    <location>
        <begin position="35"/>
        <end position="51"/>
    </location>
</feature>
<dbReference type="GeneID" id="33317288"/>
<keyword evidence="3" id="KW-1185">Reference proteome</keyword>
<organism evidence="2 3">
    <name type="scientific">Thermococcus siculi</name>
    <dbReference type="NCBI Taxonomy" id="72803"/>
    <lineage>
        <taxon>Archaea</taxon>
        <taxon>Methanobacteriati</taxon>
        <taxon>Methanobacteriota</taxon>
        <taxon>Thermococci</taxon>
        <taxon>Thermococcales</taxon>
        <taxon>Thermococcaceae</taxon>
        <taxon>Thermococcus</taxon>
    </lineage>
</organism>
<keyword evidence="1" id="KW-0812">Transmembrane</keyword>
<gene>
    <name evidence="2" type="ORF">A3L11_03575</name>
</gene>
<keyword evidence="1" id="KW-0472">Membrane</keyword>
<proteinExistence type="predicted"/>